<evidence type="ECO:0000256" key="1">
    <source>
        <dbReference type="SAM" id="SignalP"/>
    </source>
</evidence>
<evidence type="ECO:0000313" key="2">
    <source>
        <dbReference type="EMBL" id="KAB2344816.1"/>
    </source>
</evidence>
<protein>
    <recommendedName>
        <fullName evidence="4">Secreted protein</fullName>
    </recommendedName>
</protein>
<dbReference type="OrthoDB" id="3540517at2"/>
<feature type="signal peptide" evidence="1">
    <location>
        <begin position="1"/>
        <end position="23"/>
    </location>
</feature>
<organism evidence="2 3">
    <name type="scientific">Actinomadura rudentiformis</name>
    <dbReference type="NCBI Taxonomy" id="359158"/>
    <lineage>
        <taxon>Bacteria</taxon>
        <taxon>Bacillati</taxon>
        <taxon>Actinomycetota</taxon>
        <taxon>Actinomycetes</taxon>
        <taxon>Streptosporangiales</taxon>
        <taxon>Thermomonosporaceae</taxon>
        <taxon>Actinomadura</taxon>
    </lineage>
</organism>
<dbReference type="Proteomes" id="UP000468735">
    <property type="component" value="Unassembled WGS sequence"/>
</dbReference>
<reference evidence="2 3" key="1">
    <citation type="submission" date="2019-09" db="EMBL/GenBank/DDBJ databases">
        <title>Actinomadura physcomitrii sp. nov., a novel actinomycete isolated from moss [Physcomitrium sphaericum (Ludw) Fuernr].</title>
        <authorList>
            <person name="Zhuang X."/>
            <person name="Liu C."/>
        </authorList>
    </citation>
    <scope>NUCLEOTIDE SEQUENCE [LARGE SCALE GENOMIC DNA]</scope>
    <source>
        <strain evidence="2 3">HMC1</strain>
    </source>
</reference>
<dbReference type="RefSeq" id="WP_151565184.1">
    <property type="nucleotide sequence ID" value="NZ_WBMT01000015.1"/>
</dbReference>
<keyword evidence="1" id="KW-0732">Signal</keyword>
<evidence type="ECO:0008006" key="4">
    <source>
        <dbReference type="Google" id="ProtNLM"/>
    </source>
</evidence>
<evidence type="ECO:0000313" key="3">
    <source>
        <dbReference type="Proteomes" id="UP000468735"/>
    </source>
</evidence>
<comment type="caution">
    <text evidence="2">The sequence shown here is derived from an EMBL/GenBank/DDBJ whole genome shotgun (WGS) entry which is preliminary data.</text>
</comment>
<feature type="chain" id="PRO_5038875226" description="Secreted protein" evidence="1">
    <location>
        <begin position="24"/>
        <end position="168"/>
    </location>
</feature>
<name>A0A6H9YVU2_9ACTN</name>
<gene>
    <name evidence="2" type="ORF">F8566_29945</name>
</gene>
<dbReference type="AlphaFoldDB" id="A0A6H9YVU2"/>
<sequence>MTARRRSALVCSTLIASAVGVTALPAGSATAHAERVAGQSSAVAAAAKPNCKHKPAAEPITDYWRFVKKGAPPKGAVLRCGTKKWGYRHFSKRWSKSFERNISKTLQAPKRIIKNGNSLIYCRKYNTSNTKYYFKVVYSTKDVPGTSTGDTGIITSTWDKKGGTCDRA</sequence>
<proteinExistence type="predicted"/>
<keyword evidence="3" id="KW-1185">Reference proteome</keyword>
<dbReference type="EMBL" id="WBMT01000015">
    <property type="protein sequence ID" value="KAB2344816.1"/>
    <property type="molecule type" value="Genomic_DNA"/>
</dbReference>
<accession>A0A6H9YVU2</accession>